<name>A0AAE1BLT3_PETCI</name>
<evidence type="ECO:0000313" key="2">
    <source>
        <dbReference type="EMBL" id="KAK3853101.1"/>
    </source>
</evidence>
<sequence>MGEAEWVRQGGGGREWVRQNCGGREWVRQGGGGRVGTITETPDKEEETGSSWGGEALEWLVDGTVEEKKKWMRGLREPG</sequence>
<dbReference type="EMBL" id="JAWQEG010007098">
    <property type="protein sequence ID" value="KAK3853101.1"/>
    <property type="molecule type" value="Genomic_DNA"/>
</dbReference>
<accession>A0AAE1BLT3</accession>
<reference evidence="2" key="1">
    <citation type="submission" date="2023-10" db="EMBL/GenBank/DDBJ databases">
        <title>Genome assemblies of two species of porcelain crab, Petrolisthes cinctipes and Petrolisthes manimaculis (Anomura: Porcellanidae).</title>
        <authorList>
            <person name="Angst P."/>
        </authorList>
    </citation>
    <scope>NUCLEOTIDE SEQUENCE</scope>
    <source>
        <strain evidence="2">PB745_01</strain>
        <tissue evidence="2">Gill</tissue>
    </source>
</reference>
<dbReference type="AlphaFoldDB" id="A0AAE1BLT3"/>
<proteinExistence type="predicted"/>
<organism evidence="2 3">
    <name type="scientific">Petrolisthes cinctipes</name>
    <name type="common">Flat porcelain crab</name>
    <dbReference type="NCBI Taxonomy" id="88211"/>
    <lineage>
        <taxon>Eukaryota</taxon>
        <taxon>Metazoa</taxon>
        <taxon>Ecdysozoa</taxon>
        <taxon>Arthropoda</taxon>
        <taxon>Crustacea</taxon>
        <taxon>Multicrustacea</taxon>
        <taxon>Malacostraca</taxon>
        <taxon>Eumalacostraca</taxon>
        <taxon>Eucarida</taxon>
        <taxon>Decapoda</taxon>
        <taxon>Pleocyemata</taxon>
        <taxon>Anomura</taxon>
        <taxon>Galatheoidea</taxon>
        <taxon>Porcellanidae</taxon>
        <taxon>Petrolisthes</taxon>
    </lineage>
</organism>
<evidence type="ECO:0000313" key="3">
    <source>
        <dbReference type="Proteomes" id="UP001286313"/>
    </source>
</evidence>
<gene>
    <name evidence="2" type="ORF">Pcinc_040341</name>
</gene>
<feature type="region of interest" description="Disordered" evidence="1">
    <location>
        <begin position="24"/>
        <end position="50"/>
    </location>
</feature>
<keyword evidence="3" id="KW-1185">Reference proteome</keyword>
<protein>
    <submittedName>
        <fullName evidence="2">Uncharacterized protein</fullName>
    </submittedName>
</protein>
<dbReference type="Proteomes" id="UP001286313">
    <property type="component" value="Unassembled WGS sequence"/>
</dbReference>
<comment type="caution">
    <text evidence="2">The sequence shown here is derived from an EMBL/GenBank/DDBJ whole genome shotgun (WGS) entry which is preliminary data.</text>
</comment>
<evidence type="ECO:0000256" key="1">
    <source>
        <dbReference type="SAM" id="MobiDB-lite"/>
    </source>
</evidence>